<dbReference type="EMBL" id="JAAMPI010000193">
    <property type="protein sequence ID" value="KAF4634319.1"/>
    <property type="molecule type" value="Genomic_DNA"/>
</dbReference>
<keyword evidence="3" id="KW-1185">Reference proteome</keyword>
<feature type="compositionally biased region" description="Basic residues" evidence="1">
    <location>
        <begin position="13"/>
        <end position="28"/>
    </location>
</feature>
<reference evidence="2 3" key="1">
    <citation type="submission" date="2020-03" db="EMBL/GenBank/DDBJ databases">
        <title>Draft Genome Sequence of Cudoniella acicularis.</title>
        <authorList>
            <person name="Buettner E."/>
            <person name="Kellner H."/>
        </authorList>
    </citation>
    <scope>NUCLEOTIDE SEQUENCE [LARGE SCALE GENOMIC DNA]</scope>
    <source>
        <strain evidence="2 3">DSM 108380</strain>
    </source>
</reference>
<feature type="compositionally biased region" description="Basic and acidic residues" evidence="1">
    <location>
        <begin position="1"/>
        <end position="12"/>
    </location>
</feature>
<organism evidence="2 3">
    <name type="scientific">Cudoniella acicularis</name>
    <dbReference type="NCBI Taxonomy" id="354080"/>
    <lineage>
        <taxon>Eukaryota</taxon>
        <taxon>Fungi</taxon>
        <taxon>Dikarya</taxon>
        <taxon>Ascomycota</taxon>
        <taxon>Pezizomycotina</taxon>
        <taxon>Leotiomycetes</taxon>
        <taxon>Helotiales</taxon>
        <taxon>Tricladiaceae</taxon>
        <taxon>Cudoniella</taxon>
    </lineage>
</organism>
<sequence length="192" mass="22653">MRETLDVTDRQIQHAKNHRPTPQKARGRLGKAKLWTPQRRLEAWLLESLSHRHVPWYRILGRIREDYGTQAVSTIFKLLGYIRRTAHKKGFSNTPEDMRMRVLFYENAKTWTRTRLNKLMFSDEIRAASARDSPSHKSMGKKGSRCAATLDPEFEHEPWGHVEKLDFVEERPEHKLRPGVRESETREHSVMN</sequence>
<comment type="caution">
    <text evidence="2">The sequence shown here is derived from an EMBL/GenBank/DDBJ whole genome shotgun (WGS) entry which is preliminary data.</text>
</comment>
<dbReference type="Proteomes" id="UP000566819">
    <property type="component" value="Unassembled WGS sequence"/>
</dbReference>
<feature type="region of interest" description="Disordered" evidence="1">
    <location>
        <begin position="167"/>
        <end position="192"/>
    </location>
</feature>
<dbReference type="AlphaFoldDB" id="A0A8H4W819"/>
<evidence type="ECO:0000313" key="3">
    <source>
        <dbReference type="Proteomes" id="UP000566819"/>
    </source>
</evidence>
<evidence type="ECO:0000313" key="2">
    <source>
        <dbReference type="EMBL" id="KAF4634319.1"/>
    </source>
</evidence>
<accession>A0A8H4W819</accession>
<evidence type="ECO:0008006" key="4">
    <source>
        <dbReference type="Google" id="ProtNLM"/>
    </source>
</evidence>
<dbReference type="OrthoDB" id="3559217at2759"/>
<gene>
    <name evidence="2" type="ORF">G7Y89_g3783</name>
</gene>
<name>A0A8H4W819_9HELO</name>
<feature type="region of interest" description="Disordered" evidence="1">
    <location>
        <begin position="1"/>
        <end position="28"/>
    </location>
</feature>
<proteinExistence type="predicted"/>
<protein>
    <recommendedName>
        <fullName evidence="4">Transposase</fullName>
    </recommendedName>
</protein>
<evidence type="ECO:0000256" key="1">
    <source>
        <dbReference type="SAM" id="MobiDB-lite"/>
    </source>
</evidence>